<dbReference type="GO" id="GO:0003729">
    <property type="term" value="F:mRNA binding"/>
    <property type="evidence" value="ECO:0007669"/>
    <property type="project" value="TreeGrafter"/>
</dbReference>
<dbReference type="InterPro" id="IPR040007">
    <property type="entry name" value="Tho2"/>
</dbReference>
<dbReference type="eggNOG" id="KOG1874">
    <property type="taxonomic scope" value="Eukaryota"/>
</dbReference>
<accession>A0A1X7T355</accession>
<dbReference type="InParanoid" id="A0A1X7T355"/>
<protein>
    <submittedName>
        <fullName evidence="1">Uncharacterized protein</fullName>
    </submittedName>
</protein>
<dbReference type="GO" id="GO:0006397">
    <property type="term" value="P:mRNA processing"/>
    <property type="evidence" value="ECO:0007669"/>
    <property type="project" value="InterPro"/>
</dbReference>
<sequence>GGYFSQVRNTKKSSQRLREALVDSNLCLPLCLLTAQQRDCIVYRDGSHLHLKLVCSMYDNVNSKDLSTQLSSVKKVQVDILAIRFENHVNTDSDHIDSDHTDLIIVLNVLVQMHSVCEPRHPLQRTIASTITAVWQFKPLLIEAAILNTLNGLINTVGVASELIDYVQSLMEYYPPGGRVLHIALPQVALIQSCDSGSCDLDDIIITSSKNLMVRPSEINWSNARDTGQLVEQLKEIQILTDNILQETSIQISRDTRISVAMVSIVVTATLSPSLQPVLPPLAKKWLTKGDYSYPPLSRLALVHGLLAKSSGKDLLGI</sequence>
<dbReference type="GO" id="GO:0000445">
    <property type="term" value="C:THO complex part of transcription export complex"/>
    <property type="evidence" value="ECO:0007669"/>
    <property type="project" value="TreeGrafter"/>
</dbReference>
<dbReference type="EnsemblMetazoa" id="Aqu2.1.08915_001">
    <property type="protein sequence ID" value="Aqu2.1.08915_001"/>
    <property type="gene ID" value="Aqu2.1.08915"/>
</dbReference>
<dbReference type="PANTHER" id="PTHR21597">
    <property type="entry name" value="THO2 PROTEIN"/>
    <property type="match status" value="1"/>
</dbReference>
<dbReference type="GO" id="GO:0006406">
    <property type="term" value="P:mRNA export from nucleus"/>
    <property type="evidence" value="ECO:0007669"/>
    <property type="project" value="InterPro"/>
</dbReference>
<name>A0A1X7T355_AMPQE</name>
<organism evidence="1">
    <name type="scientific">Amphimedon queenslandica</name>
    <name type="common">Sponge</name>
    <dbReference type="NCBI Taxonomy" id="400682"/>
    <lineage>
        <taxon>Eukaryota</taxon>
        <taxon>Metazoa</taxon>
        <taxon>Porifera</taxon>
        <taxon>Demospongiae</taxon>
        <taxon>Heteroscleromorpha</taxon>
        <taxon>Haplosclerida</taxon>
        <taxon>Niphatidae</taxon>
        <taxon>Amphimedon</taxon>
    </lineage>
</organism>
<proteinExistence type="predicted"/>
<dbReference type="PANTHER" id="PTHR21597:SF0">
    <property type="entry name" value="THO COMPLEX SUBUNIT 2"/>
    <property type="match status" value="1"/>
</dbReference>
<dbReference type="STRING" id="400682.A0A1X7T355"/>
<evidence type="ECO:0000313" key="1">
    <source>
        <dbReference type="EnsemblMetazoa" id="Aqu2.1.08915_001"/>
    </source>
</evidence>
<dbReference type="AlphaFoldDB" id="A0A1X7T355"/>
<dbReference type="OrthoDB" id="29024at2759"/>
<reference evidence="1" key="1">
    <citation type="submission" date="2017-05" db="UniProtKB">
        <authorList>
            <consortium name="EnsemblMetazoa"/>
        </authorList>
    </citation>
    <scope>IDENTIFICATION</scope>
</reference>